<keyword evidence="5" id="KW-0067">ATP-binding</keyword>
<evidence type="ECO:0000256" key="2">
    <source>
        <dbReference type="ARBA" id="ARBA00005752"/>
    </source>
</evidence>
<evidence type="ECO:0000256" key="3">
    <source>
        <dbReference type="ARBA" id="ARBA00012737"/>
    </source>
</evidence>
<protein>
    <recommendedName>
        <fullName evidence="3">asparagine synthase (glutamine-hydrolyzing)</fullName>
        <ecNumber evidence="3">6.3.5.4</ecNumber>
    </recommendedName>
</protein>
<dbReference type="RefSeq" id="WP_377906228.1">
    <property type="nucleotide sequence ID" value="NZ_JBHRZS010000007.1"/>
</dbReference>
<dbReference type="SUPFAM" id="SSF56235">
    <property type="entry name" value="N-terminal nucleophile aminohydrolases (Ntn hydrolases)"/>
    <property type="match status" value="1"/>
</dbReference>
<dbReference type="EC" id="6.3.5.4" evidence="3"/>
<dbReference type="Pfam" id="PF00733">
    <property type="entry name" value="Asn_synthase"/>
    <property type="match status" value="1"/>
</dbReference>
<dbReference type="InterPro" id="IPR051786">
    <property type="entry name" value="ASN_synthetase/amidase"/>
</dbReference>
<dbReference type="Proteomes" id="UP001595805">
    <property type="component" value="Unassembled WGS sequence"/>
</dbReference>
<evidence type="ECO:0000256" key="4">
    <source>
        <dbReference type="ARBA" id="ARBA00022741"/>
    </source>
</evidence>
<dbReference type="SUPFAM" id="SSF52402">
    <property type="entry name" value="Adenine nucleotide alpha hydrolases-like"/>
    <property type="match status" value="1"/>
</dbReference>
<feature type="domain" description="Glutamine amidotransferase type-2" evidence="8">
    <location>
        <begin position="2"/>
        <end position="210"/>
    </location>
</feature>
<evidence type="ECO:0000256" key="1">
    <source>
        <dbReference type="ARBA" id="ARBA00005187"/>
    </source>
</evidence>
<dbReference type="NCBIfam" id="TIGR01536">
    <property type="entry name" value="asn_synth_AEB"/>
    <property type="match status" value="1"/>
</dbReference>
<dbReference type="Gene3D" id="3.40.50.620">
    <property type="entry name" value="HUPs"/>
    <property type="match status" value="1"/>
</dbReference>
<dbReference type="InterPro" id="IPR029055">
    <property type="entry name" value="Ntn_hydrolases_N"/>
</dbReference>
<dbReference type="PIRSF" id="PIRSF001589">
    <property type="entry name" value="Asn_synthetase_glu-h"/>
    <property type="match status" value="1"/>
</dbReference>
<dbReference type="InterPro" id="IPR001962">
    <property type="entry name" value="Asn_synthase"/>
</dbReference>
<evidence type="ECO:0000313" key="9">
    <source>
        <dbReference type="EMBL" id="MFC3880879.1"/>
    </source>
</evidence>
<comment type="pathway">
    <text evidence="1">Amino-acid biosynthesis; L-asparagine biosynthesis; L-asparagine from L-aspartate (L-Gln route): step 1/1.</text>
</comment>
<dbReference type="InterPro" id="IPR014729">
    <property type="entry name" value="Rossmann-like_a/b/a_fold"/>
</dbReference>
<dbReference type="EMBL" id="JBHRZS010000007">
    <property type="protein sequence ID" value="MFC3880879.1"/>
    <property type="molecule type" value="Genomic_DNA"/>
</dbReference>
<dbReference type="Pfam" id="PF13537">
    <property type="entry name" value="GATase_7"/>
    <property type="match status" value="1"/>
</dbReference>
<organism evidence="9 10">
    <name type="scientific">Algoriphagus namhaensis</name>
    <dbReference type="NCBI Taxonomy" id="915353"/>
    <lineage>
        <taxon>Bacteria</taxon>
        <taxon>Pseudomonadati</taxon>
        <taxon>Bacteroidota</taxon>
        <taxon>Cytophagia</taxon>
        <taxon>Cytophagales</taxon>
        <taxon>Cyclobacteriaceae</taxon>
        <taxon>Algoriphagus</taxon>
    </lineage>
</organism>
<name>A0ABV8AT79_9BACT</name>
<dbReference type="CDD" id="cd00712">
    <property type="entry name" value="AsnB"/>
    <property type="match status" value="1"/>
</dbReference>
<keyword evidence="6" id="KW-0315">Glutamine amidotransferase</keyword>
<evidence type="ECO:0000256" key="7">
    <source>
        <dbReference type="ARBA" id="ARBA00048741"/>
    </source>
</evidence>
<keyword evidence="9" id="KW-0436">Ligase</keyword>
<gene>
    <name evidence="9" type="primary">asnB</name>
    <name evidence="9" type="ORF">ACFOSV_11855</name>
</gene>
<comment type="catalytic activity">
    <reaction evidence="7">
        <text>L-aspartate + L-glutamine + ATP + H2O = L-asparagine + L-glutamate + AMP + diphosphate + H(+)</text>
        <dbReference type="Rhea" id="RHEA:12228"/>
        <dbReference type="ChEBI" id="CHEBI:15377"/>
        <dbReference type="ChEBI" id="CHEBI:15378"/>
        <dbReference type="ChEBI" id="CHEBI:29985"/>
        <dbReference type="ChEBI" id="CHEBI:29991"/>
        <dbReference type="ChEBI" id="CHEBI:30616"/>
        <dbReference type="ChEBI" id="CHEBI:33019"/>
        <dbReference type="ChEBI" id="CHEBI:58048"/>
        <dbReference type="ChEBI" id="CHEBI:58359"/>
        <dbReference type="ChEBI" id="CHEBI:456215"/>
        <dbReference type="EC" id="6.3.5.4"/>
    </reaction>
</comment>
<dbReference type="GO" id="GO:0004066">
    <property type="term" value="F:asparagine synthase (glutamine-hydrolyzing) activity"/>
    <property type="evidence" value="ECO:0007669"/>
    <property type="project" value="UniProtKB-EC"/>
</dbReference>
<dbReference type="CDD" id="cd01991">
    <property type="entry name" value="Asn_synthase_B_C"/>
    <property type="match status" value="1"/>
</dbReference>
<evidence type="ECO:0000313" key="10">
    <source>
        <dbReference type="Proteomes" id="UP001595805"/>
    </source>
</evidence>
<evidence type="ECO:0000256" key="5">
    <source>
        <dbReference type="ARBA" id="ARBA00022840"/>
    </source>
</evidence>
<comment type="similarity">
    <text evidence="2">Belongs to the asparagine synthetase family.</text>
</comment>
<dbReference type="PANTHER" id="PTHR43284">
    <property type="entry name" value="ASPARAGINE SYNTHETASE (GLUTAMINE-HYDROLYZING)"/>
    <property type="match status" value="1"/>
</dbReference>
<keyword evidence="10" id="KW-1185">Reference proteome</keyword>
<evidence type="ECO:0000256" key="6">
    <source>
        <dbReference type="ARBA" id="ARBA00022962"/>
    </source>
</evidence>
<dbReference type="InterPro" id="IPR017932">
    <property type="entry name" value="GATase_2_dom"/>
</dbReference>
<dbReference type="InterPro" id="IPR006426">
    <property type="entry name" value="Asn_synth_AEB"/>
</dbReference>
<dbReference type="InterPro" id="IPR033738">
    <property type="entry name" value="AsnB_N"/>
</dbReference>
<keyword evidence="4" id="KW-0547">Nucleotide-binding</keyword>
<dbReference type="PROSITE" id="PS51278">
    <property type="entry name" value="GATASE_TYPE_2"/>
    <property type="match status" value="1"/>
</dbReference>
<sequence>MCGIAGILGRAGSLNRLEAMLKAQSHRGPDNQGEFLENGKIALGHNRLSIIDLSEAGNQPFFSPDHRFCIIFNGEIYNYLELRADLAKSHHFRTGSDTEVLLQAYIQWGVGCLDKLNGMFAFAIWDKVEEKLFAARDRFGVKPFYYSDFEDSFFFASEIPALFAGGIEKTPKQSVWASFFSKGVYGMPDETFWDGVYQLPAGSYLEISKAGKKISQWYFFVEAVKNLGEVSHKDEEDYILQLMRDSIKLRFRADVPVGFNLSGGLDSSTLLALVSAENPGSESIKAFTFYTEDERYDELPWVKEMISKTNFPLNTCLLTASEVPELTRRFSALQMEPFGGIPTLAYGKVFERAREKGVLVLLDGQGADESWAGYDYYFQTGNSIVQGVKSSPVKADSLRKDFLGKAEYKSFPEPFSERLLNLQYRDLFYTKIPRALRFNDRMSMAYSTELREPFLDYRLVEYAFSRPENFKRKNGVQKYALRQIANKFLGDSITLAPKRPLQTPQREWLGGELKDWSGDRIQWLAEHSSWFDKKVMLDYWDRYLKGENDNSFYIWQWINSAEILYE</sequence>
<accession>A0ABV8AT79</accession>
<comment type="caution">
    <text evidence="9">The sequence shown here is derived from an EMBL/GenBank/DDBJ whole genome shotgun (WGS) entry which is preliminary data.</text>
</comment>
<evidence type="ECO:0000259" key="8">
    <source>
        <dbReference type="PROSITE" id="PS51278"/>
    </source>
</evidence>
<dbReference type="Gene3D" id="3.60.20.10">
    <property type="entry name" value="Glutamine Phosphoribosylpyrophosphate, subunit 1, domain 1"/>
    <property type="match status" value="1"/>
</dbReference>
<dbReference type="PANTHER" id="PTHR43284:SF1">
    <property type="entry name" value="ASPARAGINE SYNTHETASE"/>
    <property type="match status" value="1"/>
</dbReference>
<reference evidence="10" key="1">
    <citation type="journal article" date="2019" name="Int. J. Syst. Evol. Microbiol.">
        <title>The Global Catalogue of Microorganisms (GCM) 10K type strain sequencing project: providing services to taxonomists for standard genome sequencing and annotation.</title>
        <authorList>
            <consortium name="The Broad Institute Genomics Platform"/>
            <consortium name="The Broad Institute Genome Sequencing Center for Infectious Disease"/>
            <person name="Wu L."/>
            <person name="Ma J."/>
        </authorList>
    </citation>
    <scope>NUCLEOTIDE SEQUENCE [LARGE SCALE GENOMIC DNA]</scope>
    <source>
        <strain evidence="10">CCUG 60523</strain>
    </source>
</reference>
<proteinExistence type="inferred from homology"/>